<organism evidence="7 8">
    <name type="scientific">Hydra vulgaris</name>
    <name type="common">Hydra</name>
    <name type="synonym">Hydra attenuata</name>
    <dbReference type="NCBI Taxonomy" id="6087"/>
    <lineage>
        <taxon>Eukaryota</taxon>
        <taxon>Metazoa</taxon>
        <taxon>Cnidaria</taxon>
        <taxon>Hydrozoa</taxon>
        <taxon>Hydroidolina</taxon>
        <taxon>Anthoathecata</taxon>
        <taxon>Aplanulata</taxon>
        <taxon>Hydridae</taxon>
        <taxon>Hydra</taxon>
    </lineage>
</organism>
<dbReference type="EC" id="1.16.3.1" evidence="5"/>
<protein>
    <recommendedName>
        <fullName evidence="5">Ferritin</fullName>
        <ecNumber evidence="5">1.16.3.1</ecNumber>
    </recommendedName>
</protein>
<comment type="catalytic activity">
    <reaction evidence="5">
        <text>4 Fe(2+) + O2 + 4 H(+) = 4 Fe(3+) + 2 H2O</text>
        <dbReference type="Rhea" id="RHEA:11148"/>
        <dbReference type="ChEBI" id="CHEBI:15377"/>
        <dbReference type="ChEBI" id="CHEBI:15378"/>
        <dbReference type="ChEBI" id="CHEBI:15379"/>
        <dbReference type="ChEBI" id="CHEBI:29033"/>
        <dbReference type="ChEBI" id="CHEBI:29034"/>
        <dbReference type="EC" id="1.16.3.1"/>
    </reaction>
</comment>
<gene>
    <name evidence="8" type="primary">LOC100206743</name>
</gene>
<keyword evidence="3 5" id="KW-0479">Metal-binding</keyword>
<evidence type="ECO:0000256" key="5">
    <source>
        <dbReference type="RuleBase" id="RU361145"/>
    </source>
</evidence>
<dbReference type="RefSeq" id="XP_065645033.1">
    <property type="nucleotide sequence ID" value="XM_065788961.1"/>
</dbReference>
<keyword evidence="7" id="KW-1185">Reference proteome</keyword>
<dbReference type="Pfam" id="PF00210">
    <property type="entry name" value="Ferritin"/>
    <property type="match status" value="1"/>
</dbReference>
<dbReference type="SUPFAM" id="SSF47240">
    <property type="entry name" value="Ferritin-like"/>
    <property type="match status" value="1"/>
</dbReference>
<comment type="similarity">
    <text evidence="1 5">Belongs to the ferritin family.</text>
</comment>
<dbReference type="Proteomes" id="UP001652625">
    <property type="component" value="Chromosome 01"/>
</dbReference>
<evidence type="ECO:0000313" key="8">
    <source>
        <dbReference type="RefSeq" id="XP_065645033.1"/>
    </source>
</evidence>
<evidence type="ECO:0000256" key="2">
    <source>
        <dbReference type="ARBA" id="ARBA00022434"/>
    </source>
</evidence>
<dbReference type="InterPro" id="IPR009078">
    <property type="entry name" value="Ferritin-like_SF"/>
</dbReference>
<proteinExistence type="inferred from homology"/>
<dbReference type="PANTHER" id="PTHR11431:SF75">
    <property type="entry name" value="FERRITIN"/>
    <property type="match status" value="1"/>
</dbReference>
<dbReference type="InterPro" id="IPR012347">
    <property type="entry name" value="Ferritin-like"/>
</dbReference>
<dbReference type="CDD" id="cd01056">
    <property type="entry name" value="Euk_Ferritin"/>
    <property type="match status" value="1"/>
</dbReference>
<dbReference type="InterPro" id="IPR008331">
    <property type="entry name" value="Ferritin_DPS_dom"/>
</dbReference>
<name>A0ABM4B836_HYDVU</name>
<evidence type="ECO:0000256" key="4">
    <source>
        <dbReference type="ARBA" id="ARBA00023004"/>
    </source>
</evidence>
<keyword evidence="4 5" id="KW-0408">Iron</keyword>
<sequence length="170" mass="19442">MVSQCRQNFDRESEDAINNQINMELYASYQYLSMAYCFDQDDVALAGYFKFFKHQSDEEREHAQKLIKYQNKRGGQVVYKDVQAPQFQVETPVSALEAALDLEKKVNESLLNVHAIAGKHSDPHLCNFLESEFLNEQVESINEIAKLITNAKRCGDGLGVYQFDKLSMSS</sequence>
<evidence type="ECO:0000256" key="1">
    <source>
        <dbReference type="ARBA" id="ARBA00007513"/>
    </source>
</evidence>
<keyword evidence="5" id="KW-0560">Oxidoreductase</keyword>
<keyword evidence="2 5" id="KW-0409">Iron storage</keyword>
<dbReference type="GeneID" id="100206743"/>
<evidence type="ECO:0000256" key="3">
    <source>
        <dbReference type="ARBA" id="ARBA00022723"/>
    </source>
</evidence>
<reference evidence="7" key="1">
    <citation type="submission" date="2025-05" db="UniProtKB">
        <authorList>
            <consortium name="RefSeq"/>
        </authorList>
    </citation>
    <scope>NUCLEOTIDE SEQUENCE [LARGE SCALE GENOMIC DNA]</scope>
</reference>
<dbReference type="Gene3D" id="1.20.1260.10">
    <property type="match status" value="1"/>
</dbReference>
<comment type="function">
    <text evidence="5">Stores iron in a soluble, non-toxic, readily available form. Important for iron homeostasis. Iron is taken up in the ferrous form and deposited as ferric hydroxides after oxidation.</text>
</comment>
<dbReference type="InterPro" id="IPR001519">
    <property type="entry name" value="Ferritin"/>
</dbReference>
<reference evidence="8" key="2">
    <citation type="submission" date="2025-08" db="UniProtKB">
        <authorList>
            <consortium name="RefSeq"/>
        </authorList>
    </citation>
    <scope>IDENTIFICATION</scope>
</reference>
<evidence type="ECO:0000259" key="6">
    <source>
        <dbReference type="PROSITE" id="PS50905"/>
    </source>
</evidence>
<dbReference type="PROSITE" id="PS50905">
    <property type="entry name" value="FERRITIN_LIKE"/>
    <property type="match status" value="1"/>
</dbReference>
<dbReference type="PANTHER" id="PTHR11431">
    <property type="entry name" value="FERRITIN"/>
    <property type="match status" value="1"/>
</dbReference>
<dbReference type="InterPro" id="IPR009040">
    <property type="entry name" value="Ferritin-like_diiron"/>
</dbReference>
<accession>A0ABM4B836</accession>
<feature type="domain" description="Ferritin-like diiron" evidence="6">
    <location>
        <begin position="7"/>
        <end position="155"/>
    </location>
</feature>
<evidence type="ECO:0000313" key="7">
    <source>
        <dbReference type="Proteomes" id="UP001652625"/>
    </source>
</evidence>